<accession>A0ABR2MWW5</accession>
<keyword evidence="3" id="KW-1185">Reference proteome</keyword>
<evidence type="ECO:0000313" key="3">
    <source>
        <dbReference type="Proteomes" id="UP001412067"/>
    </source>
</evidence>
<sequence>MGSSFQVFVEHQRYVNLYKRKLALIEQEQPAFRLFYSHISASRIVADLPFLGDHPLSGLCEFLAGEERTPRQGLMASGSSARNGADIDGSEIVVHVAGMRKWSRRRRLKNRPGRQNEGPESTTTWLVRIQSPWRRAADRIERRWRKWSPFETGTDEKSSRAGGVRMNIRVLTMSENEKNPLKATMKDCKVVTNDILLELEEMDRQCALDDILNYRSEAEQKLQNTAHAGNKGSPKISQMDVNHSSKGCQQRYQGLPSTPARKRQSPVKNSPPAQNKQPV</sequence>
<protein>
    <submittedName>
        <fullName evidence="2">Uncharacterized protein</fullName>
    </submittedName>
</protein>
<feature type="compositionally biased region" description="Polar residues" evidence="1">
    <location>
        <begin position="235"/>
        <end position="256"/>
    </location>
</feature>
<gene>
    <name evidence="2" type="ORF">KSP40_PGU019461</name>
</gene>
<evidence type="ECO:0000256" key="1">
    <source>
        <dbReference type="SAM" id="MobiDB-lite"/>
    </source>
</evidence>
<evidence type="ECO:0000313" key="2">
    <source>
        <dbReference type="EMBL" id="KAK8968596.1"/>
    </source>
</evidence>
<proteinExistence type="predicted"/>
<comment type="caution">
    <text evidence="2">The sequence shown here is derived from an EMBL/GenBank/DDBJ whole genome shotgun (WGS) entry which is preliminary data.</text>
</comment>
<organism evidence="2 3">
    <name type="scientific">Platanthera guangdongensis</name>
    <dbReference type="NCBI Taxonomy" id="2320717"/>
    <lineage>
        <taxon>Eukaryota</taxon>
        <taxon>Viridiplantae</taxon>
        <taxon>Streptophyta</taxon>
        <taxon>Embryophyta</taxon>
        <taxon>Tracheophyta</taxon>
        <taxon>Spermatophyta</taxon>
        <taxon>Magnoliopsida</taxon>
        <taxon>Liliopsida</taxon>
        <taxon>Asparagales</taxon>
        <taxon>Orchidaceae</taxon>
        <taxon>Orchidoideae</taxon>
        <taxon>Orchideae</taxon>
        <taxon>Orchidinae</taxon>
        <taxon>Platanthera</taxon>
    </lineage>
</organism>
<dbReference type="Proteomes" id="UP001412067">
    <property type="component" value="Unassembled WGS sequence"/>
</dbReference>
<reference evidence="2 3" key="1">
    <citation type="journal article" date="2022" name="Nat. Plants">
        <title>Genomes of leafy and leafless Platanthera orchids illuminate the evolution of mycoheterotrophy.</title>
        <authorList>
            <person name="Li M.H."/>
            <person name="Liu K.W."/>
            <person name="Li Z."/>
            <person name="Lu H.C."/>
            <person name="Ye Q.L."/>
            <person name="Zhang D."/>
            <person name="Wang J.Y."/>
            <person name="Li Y.F."/>
            <person name="Zhong Z.M."/>
            <person name="Liu X."/>
            <person name="Yu X."/>
            <person name="Liu D.K."/>
            <person name="Tu X.D."/>
            <person name="Liu B."/>
            <person name="Hao Y."/>
            <person name="Liao X.Y."/>
            <person name="Jiang Y.T."/>
            <person name="Sun W.H."/>
            <person name="Chen J."/>
            <person name="Chen Y.Q."/>
            <person name="Ai Y."/>
            <person name="Zhai J.W."/>
            <person name="Wu S.S."/>
            <person name="Zhou Z."/>
            <person name="Hsiao Y.Y."/>
            <person name="Wu W.L."/>
            <person name="Chen Y.Y."/>
            <person name="Lin Y.F."/>
            <person name="Hsu J.L."/>
            <person name="Li C.Y."/>
            <person name="Wang Z.W."/>
            <person name="Zhao X."/>
            <person name="Zhong W.Y."/>
            <person name="Ma X.K."/>
            <person name="Ma L."/>
            <person name="Huang J."/>
            <person name="Chen G.Z."/>
            <person name="Huang M.Z."/>
            <person name="Huang L."/>
            <person name="Peng D.H."/>
            <person name="Luo Y.B."/>
            <person name="Zou S.Q."/>
            <person name="Chen S.P."/>
            <person name="Lan S."/>
            <person name="Tsai W.C."/>
            <person name="Van de Peer Y."/>
            <person name="Liu Z.J."/>
        </authorList>
    </citation>
    <scope>NUCLEOTIDE SEQUENCE [LARGE SCALE GENOMIC DNA]</scope>
    <source>
        <strain evidence="2">Lor288</strain>
    </source>
</reference>
<name>A0ABR2MWW5_9ASPA</name>
<dbReference type="EMBL" id="JBBWWR010000004">
    <property type="protein sequence ID" value="KAK8968596.1"/>
    <property type="molecule type" value="Genomic_DNA"/>
</dbReference>
<feature type="compositionally biased region" description="Polar residues" evidence="1">
    <location>
        <begin position="266"/>
        <end position="279"/>
    </location>
</feature>
<feature type="region of interest" description="Disordered" evidence="1">
    <location>
        <begin position="225"/>
        <end position="279"/>
    </location>
</feature>